<protein>
    <submittedName>
        <fullName evidence="5">3-hydroxyacyl-CoA dehydrogenase protein-domain protein</fullName>
    </submittedName>
</protein>
<dbReference type="GO" id="GO:0050104">
    <property type="term" value="F:L-gulonate 3-dehydrogenase activity"/>
    <property type="evidence" value="ECO:0007669"/>
    <property type="project" value="TreeGrafter"/>
</dbReference>
<dbReference type="Gene3D" id="1.10.1040.10">
    <property type="entry name" value="N-(1-d-carboxylethyl)-l-norvaline Dehydrogenase, domain 2"/>
    <property type="match status" value="1"/>
</dbReference>
<evidence type="ECO:0000313" key="5">
    <source>
        <dbReference type="EMBL" id="RJE25594.1"/>
    </source>
</evidence>
<comment type="similarity">
    <text evidence="1">Belongs to the 3-hydroxyacyl-CoA dehydrogenase family.</text>
</comment>
<dbReference type="InterPro" id="IPR036291">
    <property type="entry name" value="NAD(P)-bd_dom_sf"/>
</dbReference>
<dbReference type="Pfam" id="PF00725">
    <property type="entry name" value="3HCDH"/>
    <property type="match status" value="1"/>
</dbReference>
<sequence length="315" mass="34113">MANLPIKTVGVIGTGVIGASWTALFLAKGLQVIVADPAPGAQDKLRSYLEKEWPMMSKVGLGPGASLGNYKFVADINDHLGQVDLVQENGPERLEFKRGLFANLDAKTRDHVILASSSSGLPSSEFVTDCKKNPARVLIGHPFNPPHLVPLVEVVPHPGTGSEYVTAAMEFYRKLGKDPVLVKQEVPGFIANRLQAAVCSEAYSLISRGIISAQDLDKTMTSGVGLRWAFTGPIMTNVLGGGGNFRHMVEHLGPASKVWTEDMRKHEFDASNPQSLNELSNGVEEWVSNIDLESLEKKRDNSMLGLIQEKSKDAA</sequence>
<dbReference type="OrthoDB" id="2021159at2759"/>
<feature type="domain" description="3-hydroxyacyl-CoA dehydrogenase C-terminal" evidence="3">
    <location>
        <begin position="188"/>
        <end position="246"/>
    </location>
</feature>
<dbReference type="STRING" id="2070753.A0A3A3A1M8"/>
<dbReference type="AlphaFoldDB" id="A0A3A3A1M8"/>
<reference evidence="6" key="1">
    <citation type="submission" date="2017-02" db="EMBL/GenBank/DDBJ databases">
        <authorList>
            <person name="Tafer H."/>
            <person name="Lopandic K."/>
        </authorList>
    </citation>
    <scope>NUCLEOTIDE SEQUENCE [LARGE SCALE GENOMIC DNA]</scope>
    <source>
        <strain evidence="6">CBS 366.77</strain>
    </source>
</reference>
<dbReference type="Gene3D" id="3.40.50.720">
    <property type="entry name" value="NAD(P)-binding Rossmann-like Domain"/>
    <property type="match status" value="1"/>
</dbReference>
<proteinExistence type="inferred from homology"/>
<dbReference type="InterPro" id="IPR006108">
    <property type="entry name" value="3HC_DH_C"/>
</dbReference>
<name>A0A3A3A1M8_9EURO</name>
<dbReference type="Proteomes" id="UP000266188">
    <property type="component" value="Unassembled WGS sequence"/>
</dbReference>
<keyword evidence="2" id="KW-0560">Oxidoreductase</keyword>
<dbReference type="PANTHER" id="PTHR48075">
    <property type="entry name" value="3-HYDROXYACYL-COA DEHYDROGENASE FAMILY PROTEIN"/>
    <property type="match status" value="1"/>
</dbReference>
<keyword evidence="6" id="KW-1185">Reference proteome</keyword>
<evidence type="ECO:0000313" key="6">
    <source>
        <dbReference type="Proteomes" id="UP000266188"/>
    </source>
</evidence>
<gene>
    <name evidence="5" type="ORF">PHISCL_02061</name>
</gene>
<comment type="caution">
    <text evidence="5">The sequence shown here is derived from an EMBL/GenBank/DDBJ whole genome shotgun (WGS) entry which is preliminary data.</text>
</comment>
<evidence type="ECO:0000256" key="1">
    <source>
        <dbReference type="ARBA" id="ARBA00009463"/>
    </source>
</evidence>
<dbReference type="InterPro" id="IPR008927">
    <property type="entry name" value="6-PGluconate_DH-like_C_sf"/>
</dbReference>
<evidence type="ECO:0000259" key="3">
    <source>
        <dbReference type="Pfam" id="PF00725"/>
    </source>
</evidence>
<feature type="domain" description="3-hydroxyacyl-CoA dehydrogenase NAD binding" evidence="4">
    <location>
        <begin position="8"/>
        <end position="184"/>
    </location>
</feature>
<evidence type="ECO:0000256" key="2">
    <source>
        <dbReference type="ARBA" id="ARBA00023002"/>
    </source>
</evidence>
<dbReference type="SUPFAM" id="SSF48179">
    <property type="entry name" value="6-phosphogluconate dehydrogenase C-terminal domain-like"/>
    <property type="match status" value="1"/>
</dbReference>
<dbReference type="InterPro" id="IPR013328">
    <property type="entry name" value="6PGD_dom2"/>
</dbReference>
<accession>A0A3A3A1M8</accession>
<dbReference type="GO" id="GO:0070403">
    <property type="term" value="F:NAD+ binding"/>
    <property type="evidence" value="ECO:0007669"/>
    <property type="project" value="InterPro"/>
</dbReference>
<dbReference type="EMBL" id="MVGC01000043">
    <property type="protein sequence ID" value="RJE25594.1"/>
    <property type="molecule type" value="Genomic_DNA"/>
</dbReference>
<dbReference type="InterPro" id="IPR006176">
    <property type="entry name" value="3-OHacyl-CoA_DH_NAD-bd"/>
</dbReference>
<dbReference type="GO" id="GO:0006631">
    <property type="term" value="P:fatty acid metabolic process"/>
    <property type="evidence" value="ECO:0007669"/>
    <property type="project" value="InterPro"/>
</dbReference>
<dbReference type="Pfam" id="PF02737">
    <property type="entry name" value="3HCDH_N"/>
    <property type="match status" value="1"/>
</dbReference>
<dbReference type="SUPFAM" id="SSF51735">
    <property type="entry name" value="NAD(P)-binding Rossmann-fold domains"/>
    <property type="match status" value="1"/>
</dbReference>
<evidence type="ECO:0000259" key="4">
    <source>
        <dbReference type="Pfam" id="PF02737"/>
    </source>
</evidence>
<dbReference type="PANTHER" id="PTHR48075:SF1">
    <property type="entry name" value="LAMBDA-CRYSTALLIN HOMOLOG"/>
    <property type="match status" value="1"/>
</dbReference>
<organism evidence="5 6">
    <name type="scientific">Aspergillus sclerotialis</name>
    <dbReference type="NCBI Taxonomy" id="2070753"/>
    <lineage>
        <taxon>Eukaryota</taxon>
        <taxon>Fungi</taxon>
        <taxon>Dikarya</taxon>
        <taxon>Ascomycota</taxon>
        <taxon>Pezizomycotina</taxon>
        <taxon>Eurotiomycetes</taxon>
        <taxon>Eurotiomycetidae</taxon>
        <taxon>Eurotiales</taxon>
        <taxon>Aspergillaceae</taxon>
        <taxon>Aspergillus</taxon>
        <taxon>Aspergillus subgen. Polypaecilum</taxon>
    </lineage>
</organism>